<sequence>MLKIEKARGRRRLVDLDDLNRRNHRRSLNLGSEDPKTVYFASLSRKHGLTTLAYRSTIFLADPKKYDPFLVFEGIGSCRVYKFIQLGSATMAVLYRFMGAISRQKTKSIGDYNYVWEFKV</sequence>
<dbReference type="Proteomes" id="UP001060085">
    <property type="component" value="Linkage Group LG02"/>
</dbReference>
<gene>
    <name evidence="1" type="ORF">M9H77_06604</name>
</gene>
<dbReference type="EMBL" id="CM044702">
    <property type="protein sequence ID" value="KAI5675654.1"/>
    <property type="molecule type" value="Genomic_DNA"/>
</dbReference>
<reference evidence="2" key="1">
    <citation type="journal article" date="2023" name="Nat. Plants">
        <title>Single-cell RNA sequencing provides a high-resolution roadmap for understanding the multicellular compartmentation of specialized metabolism.</title>
        <authorList>
            <person name="Sun S."/>
            <person name="Shen X."/>
            <person name="Li Y."/>
            <person name="Li Y."/>
            <person name="Wang S."/>
            <person name="Li R."/>
            <person name="Zhang H."/>
            <person name="Shen G."/>
            <person name="Guo B."/>
            <person name="Wei J."/>
            <person name="Xu J."/>
            <person name="St-Pierre B."/>
            <person name="Chen S."/>
            <person name="Sun C."/>
        </authorList>
    </citation>
    <scope>NUCLEOTIDE SEQUENCE [LARGE SCALE GENOMIC DNA]</scope>
</reference>
<evidence type="ECO:0000313" key="2">
    <source>
        <dbReference type="Proteomes" id="UP001060085"/>
    </source>
</evidence>
<protein>
    <submittedName>
        <fullName evidence="1">Uncharacterized protein</fullName>
    </submittedName>
</protein>
<organism evidence="1 2">
    <name type="scientific">Catharanthus roseus</name>
    <name type="common">Madagascar periwinkle</name>
    <name type="synonym">Vinca rosea</name>
    <dbReference type="NCBI Taxonomy" id="4058"/>
    <lineage>
        <taxon>Eukaryota</taxon>
        <taxon>Viridiplantae</taxon>
        <taxon>Streptophyta</taxon>
        <taxon>Embryophyta</taxon>
        <taxon>Tracheophyta</taxon>
        <taxon>Spermatophyta</taxon>
        <taxon>Magnoliopsida</taxon>
        <taxon>eudicotyledons</taxon>
        <taxon>Gunneridae</taxon>
        <taxon>Pentapetalae</taxon>
        <taxon>asterids</taxon>
        <taxon>lamiids</taxon>
        <taxon>Gentianales</taxon>
        <taxon>Apocynaceae</taxon>
        <taxon>Rauvolfioideae</taxon>
        <taxon>Vinceae</taxon>
        <taxon>Catharanthinae</taxon>
        <taxon>Catharanthus</taxon>
    </lineage>
</organism>
<comment type="caution">
    <text evidence="1">The sequence shown here is derived from an EMBL/GenBank/DDBJ whole genome shotgun (WGS) entry which is preliminary data.</text>
</comment>
<evidence type="ECO:0000313" key="1">
    <source>
        <dbReference type="EMBL" id="KAI5675654.1"/>
    </source>
</evidence>
<proteinExistence type="predicted"/>
<accession>A0ACC0BSR9</accession>
<name>A0ACC0BSR9_CATRO</name>
<keyword evidence="2" id="KW-1185">Reference proteome</keyword>